<dbReference type="KEGG" id="arev:RVR_9555"/>
<reference evidence="5 6" key="4">
    <citation type="journal article" date="2020" name="Sci. Rep.">
        <title>beta-carboline chemical signals induce reveromycin production through a LuxR family regulator in Streptomyces sp. SN-593.</title>
        <authorList>
            <person name="Panthee S."/>
            <person name="Kito N."/>
            <person name="Hayashi T."/>
            <person name="Shimizu T."/>
            <person name="Ishikawa J."/>
            <person name="Hamamoto H."/>
            <person name="Osada H."/>
            <person name="Takahashi S."/>
        </authorList>
    </citation>
    <scope>NUCLEOTIDE SEQUENCE [LARGE SCALE GENOMIC DNA]</scope>
    <source>
        <strain evidence="5 6">SN-593</strain>
    </source>
</reference>
<evidence type="ECO:0000259" key="4">
    <source>
        <dbReference type="SMART" id="SM00822"/>
    </source>
</evidence>
<dbReference type="InterPro" id="IPR057326">
    <property type="entry name" value="KR_dom"/>
</dbReference>
<reference evidence="5 6" key="3">
    <citation type="journal article" date="2011" name="Nat. Chem. Biol.">
        <title>Reveromycin A biosynthesis uses RevG and RevJ for stereospecific spiroacetal formation.</title>
        <authorList>
            <person name="Takahashi S."/>
            <person name="Toyoda A."/>
            <person name="Sekiyama Y."/>
            <person name="Takagi H."/>
            <person name="Nogawa T."/>
            <person name="Uramoto M."/>
            <person name="Suzuki R."/>
            <person name="Koshino H."/>
            <person name="Kumano T."/>
            <person name="Panthee S."/>
            <person name="Dairi T."/>
            <person name="Ishikawa J."/>
            <person name="Ikeda H."/>
            <person name="Sakaki Y."/>
            <person name="Osada H."/>
        </authorList>
    </citation>
    <scope>NUCLEOTIDE SEQUENCE [LARGE SCALE GENOMIC DNA]</scope>
    <source>
        <strain evidence="5 6">SN-593</strain>
    </source>
</reference>
<protein>
    <submittedName>
        <fullName evidence="5">Putative short chain dehydrogenase/reductase</fullName>
    </submittedName>
</protein>
<dbReference type="PRINTS" id="PR00080">
    <property type="entry name" value="SDRFAMILY"/>
</dbReference>
<evidence type="ECO:0000313" key="6">
    <source>
        <dbReference type="Proteomes" id="UP000595703"/>
    </source>
</evidence>
<dbReference type="PROSITE" id="PS00061">
    <property type="entry name" value="ADH_SHORT"/>
    <property type="match status" value="1"/>
</dbReference>
<proteinExistence type="inferred from homology"/>
<dbReference type="GO" id="GO:0016616">
    <property type="term" value="F:oxidoreductase activity, acting on the CH-OH group of donors, NAD or NADP as acceptor"/>
    <property type="evidence" value="ECO:0007669"/>
    <property type="project" value="TreeGrafter"/>
</dbReference>
<dbReference type="SMART" id="SM00822">
    <property type="entry name" value="PKS_KR"/>
    <property type="match status" value="1"/>
</dbReference>
<dbReference type="SUPFAM" id="SSF51735">
    <property type="entry name" value="NAD(P)-binding Rossmann-fold domains"/>
    <property type="match status" value="1"/>
</dbReference>
<evidence type="ECO:0000256" key="2">
    <source>
        <dbReference type="ARBA" id="ARBA00023002"/>
    </source>
</evidence>
<dbReference type="PANTHER" id="PTHR42760">
    <property type="entry name" value="SHORT-CHAIN DEHYDROGENASES/REDUCTASES FAMILY MEMBER"/>
    <property type="match status" value="1"/>
</dbReference>
<dbReference type="GO" id="GO:0006633">
    <property type="term" value="P:fatty acid biosynthetic process"/>
    <property type="evidence" value="ECO:0007669"/>
    <property type="project" value="TreeGrafter"/>
</dbReference>
<evidence type="ECO:0000313" key="5">
    <source>
        <dbReference type="EMBL" id="BBB01921.1"/>
    </source>
</evidence>
<keyword evidence="2" id="KW-0560">Oxidoreductase</keyword>
<dbReference type="InterPro" id="IPR036291">
    <property type="entry name" value="NAD(P)-bd_dom_sf"/>
</dbReference>
<comment type="similarity">
    <text evidence="1 3">Belongs to the short-chain dehydrogenases/reductases (SDR) family.</text>
</comment>
<gene>
    <name evidence="5" type="ORF">RVR_9555</name>
</gene>
<feature type="domain" description="Ketoreductase" evidence="4">
    <location>
        <begin position="5"/>
        <end position="197"/>
    </location>
</feature>
<dbReference type="PRINTS" id="PR00081">
    <property type="entry name" value="GDHRDH"/>
</dbReference>
<accession>A0A7U3UZY4</accession>
<dbReference type="GO" id="GO:0048038">
    <property type="term" value="F:quinone binding"/>
    <property type="evidence" value="ECO:0007669"/>
    <property type="project" value="TreeGrafter"/>
</dbReference>
<dbReference type="AlphaFoldDB" id="A0A7U3UZY4"/>
<dbReference type="CDD" id="cd05233">
    <property type="entry name" value="SDR_c"/>
    <property type="match status" value="1"/>
</dbReference>
<dbReference type="PANTHER" id="PTHR42760:SF133">
    <property type="entry name" value="3-OXOACYL-[ACYL-CARRIER-PROTEIN] REDUCTASE"/>
    <property type="match status" value="1"/>
</dbReference>
<keyword evidence="6" id="KW-1185">Reference proteome</keyword>
<organism evidence="5 6">
    <name type="scientific">Actinacidiphila reveromycinica</name>
    <dbReference type="NCBI Taxonomy" id="659352"/>
    <lineage>
        <taxon>Bacteria</taxon>
        <taxon>Bacillati</taxon>
        <taxon>Actinomycetota</taxon>
        <taxon>Actinomycetes</taxon>
        <taxon>Kitasatosporales</taxon>
        <taxon>Streptomycetaceae</taxon>
        <taxon>Actinacidiphila</taxon>
    </lineage>
</organism>
<evidence type="ECO:0000256" key="1">
    <source>
        <dbReference type="ARBA" id="ARBA00006484"/>
    </source>
</evidence>
<dbReference type="Gene3D" id="3.40.50.720">
    <property type="entry name" value="NAD(P)-binding Rossmann-like Domain"/>
    <property type="match status" value="1"/>
</dbReference>
<sequence>MLQGRVAVVTGGAQGIGAAVVRLLVSQGARICAADLDAELLEDLRAEVGGDRVLTVAGDLADPLQPRRVFERAVDHFGDVDILVNNAGYFWDAPVHRMTDDQFTAMLEIHALVPFRLMREALSRWRPVAKKEAESGAPRRRKIVNVSSRAALVGLPGAANYAAGKAALIGLTRSAARENARLGVNVNAVAFGAVDTRFGRPVQEGTVLETGGRSVPLGLGENAQAQAGAQRRYRSQSGRAATPEEAAAAVFHLCSPLSDLINGEVVQVNG</sequence>
<dbReference type="Pfam" id="PF00106">
    <property type="entry name" value="adh_short"/>
    <property type="match status" value="1"/>
</dbReference>
<dbReference type="InterPro" id="IPR020904">
    <property type="entry name" value="Sc_DH/Rdtase_CS"/>
</dbReference>
<evidence type="ECO:0000256" key="3">
    <source>
        <dbReference type="RuleBase" id="RU000363"/>
    </source>
</evidence>
<reference evidence="5 6" key="2">
    <citation type="journal article" date="2011" name="J. Antibiot.">
        <title>Furaquinocins I and J: novel polyketide isoprenoid hybrid compounds from Streptomyces reveromyceticus SN-593.</title>
        <authorList>
            <person name="Panthee S."/>
            <person name="Takahashi S."/>
            <person name="Takagi H."/>
            <person name="Nogawa T."/>
            <person name="Oowada E."/>
            <person name="Uramoto M."/>
            <person name="Osada H."/>
        </authorList>
    </citation>
    <scope>NUCLEOTIDE SEQUENCE [LARGE SCALE GENOMIC DNA]</scope>
    <source>
        <strain evidence="5 6">SN-593</strain>
    </source>
</reference>
<reference evidence="5 6" key="1">
    <citation type="journal article" date="2010" name="J. Bacteriol.">
        <title>Biochemical characterization of a novel indole prenyltransferase from Streptomyces sp. SN-593.</title>
        <authorList>
            <person name="Takahashi S."/>
            <person name="Takagi H."/>
            <person name="Toyoda A."/>
            <person name="Uramoto M."/>
            <person name="Nogawa T."/>
            <person name="Ueki M."/>
            <person name="Sakaki Y."/>
            <person name="Osada H."/>
        </authorList>
    </citation>
    <scope>NUCLEOTIDE SEQUENCE [LARGE SCALE GENOMIC DNA]</scope>
    <source>
        <strain evidence="5 6">SN-593</strain>
    </source>
</reference>
<name>A0A7U3UZY4_9ACTN</name>
<dbReference type="Proteomes" id="UP000595703">
    <property type="component" value="Chromosome"/>
</dbReference>
<dbReference type="FunFam" id="3.40.50.720:FF:000084">
    <property type="entry name" value="Short-chain dehydrogenase reductase"/>
    <property type="match status" value="1"/>
</dbReference>
<dbReference type="EMBL" id="AP018365">
    <property type="protein sequence ID" value="BBB01921.1"/>
    <property type="molecule type" value="Genomic_DNA"/>
</dbReference>
<dbReference type="InterPro" id="IPR002347">
    <property type="entry name" value="SDR_fam"/>
</dbReference>